<evidence type="ECO:0000313" key="4">
    <source>
        <dbReference type="Proteomes" id="UP000237481"/>
    </source>
</evidence>
<gene>
    <name evidence="3" type="ORF">TPAR_00422</name>
</gene>
<reference evidence="3 4" key="1">
    <citation type="submission" date="2018-01" db="EMBL/GenBank/DDBJ databases">
        <title>Harnessing the power of phylogenomics to disentangle the directionality and signatures of interkingdom host jumping in the parasitic fungal genus Tolypocladium.</title>
        <authorList>
            <person name="Quandt C.A."/>
            <person name="Patterson W."/>
            <person name="Spatafora J.W."/>
        </authorList>
    </citation>
    <scope>NUCLEOTIDE SEQUENCE [LARGE SCALE GENOMIC DNA]</scope>
    <source>
        <strain evidence="3 4">NRBC 100945</strain>
    </source>
</reference>
<feature type="compositionally biased region" description="Basic and acidic residues" evidence="2">
    <location>
        <begin position="138"/>
        <end position="149"/>
    </location>
</feature>
<dbReference type="PANTHER" id="PTHR12111">
    <property type="entry name" value="SPLICING FACTOR YJU2"/>
    <property type="match status" value="1"/>
</dbReference>
<evidence type="ECO:0000256" key="1">
    <source>
        <dbReference type="ARBA" id="ARBA00005595"/>
    </source>
</evidence>
<sequence>AAEGRPRDGDALLATDAEREALRRNAFASLEKTIADRERLRQASERIEDLAEASARHWDDPYTQNQRLRKAFRAGRKERERDAAAAEDLGNRLSLGIDLVPATEEDARRAALVDFGPADESSDRALAKPLFEGAGLSRRPEASTRRDNLASELMTNTRAAQDPFLKARELRPPRLPGVKRKRAASAEADSPPKEAQPQETSVSGGLVHYDSD</sequence>
<keyword evidence="4" id="KW-1185">Reference proteome</keyword>
<accession>A0A2S4LAB9</accession>
<feature type="region of interest" description="Disordered" evidence="2">
    <location>
        <begin position="136"/>
        <end position="212"/>
    </location>
</feature>
<protein>
    <submittedName>
        <fullName evidence="3">Uncharacterized protein</fullName>
    </submittedName>
</protein>
<evidence type="ECO:0000313" key="3">
    <source>
        <dbReference type="EMBL" id="POR39388.1"/>
    </source>
</evidence>
<dbReference type="PANTHER" id="PTHR12111:SF2">
    <property type="entry name" value="SPLICING FACTOR YJU2B-RELATED"/>
    <property type="match status" value="1"/>
</dbReference>
<organism evidence="3 4">
    <name type="scientific">Tolypocladium paradoxum</name>
    <dbReference type="NCBI Taxonomy" id="94208"/>
    <lineage>
        <taxon>Eukaryota</taxon>
        <taxon>Fungi</taxon>
        <taxon>Dikarya</taxon>
        <taxon>Ascomycota</taxon>
        <taxon>Pezizomycotina</taxon>
        <taxon>Sordariomycetes</taxon>
        <taxon>Hypocreomycetidae</taxon>
        <taxon>Hypocreales</taxon>
        <taxon>Ophiocordycipitaceae</taxon>
        <taxon>Tolypocladium</taxon>
    </lineage>
</organism>
<comment type="similarity">
    <text evidence="1">Belongs to the CWC16 family.</text>
</comment>
<dbReference type="Proteomes" id="UP000237481">
    <property type="component" value="Unassembled WGS sequence"/>
</dbReference>
<name>A0A2S4LAB9_9HYPO</name>
<dbReference type="STRING" id="94208.A0A2S4LAB9"/>
<dbReference type="GO" id="GO:0071014">
    <property type="term" value="C:post-mRNA release spliceosomal complex"/>
    <property type="evidence" value="ECO:0007669"/>
    <property type="project" value="TreeGrafter"/>
</dbReference>
<proteinExistence type="inferred from homology"/>
<dbReference type="EMBL" id="PKSG01000043">
    <property type="protein sequence ID" value="POR39388.1"/>
    <property type="molecule type" value="Genomic_DNA"/>
</dbReference>
<dbReference type="Pfam" id="PF04502">
    <property type="entry name" value="Saf4_Yju2"/>
    <property type="match status" value="1"/>
</dbReference>
<feature type="non-terminal residue" evidence="3">
    <location>
        <position position="1"/>
    </location>
</feature>
<dbReference type="GO" id="GO:0000398">
    <property type="term" value="P:mRNA splicing, via spliceosome"/>
    <property type="evidence" value="ECO:0007669"/>
    <property type="project" value="InterPro"/>
</dbReference>
<dbReference type="AlphaFoldDB" id="A0A2S4LAB9"/>
<comment type="caution">
    <text evidence="3">The sequence shown here is derived from an EMBL/GenBank/DDBJ whole genome shotgun (WGS) entry which is preliminary data.</text>
</comment>
<dbReference type="InterPro" id="IPR007590">
    <property type="entry name" value="Saf4/Yju2"/>
</dbReference>
<dbReference type="OrthoDB" id="360327at2759"/>
<dbReference type="GO" id="GO:0005684">
    <property type="term" value="C:U2-type spliceosomal complex"/>
    <property type="evidence" value="ECO:0007669"/>
    <property type="project" value="TreeGrafter"/>
</dbReference>
<evidence type="ECO:0000256" key="2">
    <source>
        <dbReference type="SAM" id="MobiDB-lite"/>
    </source>
</evidence>